<keyword evidence="4" id="KW-1185">Reference proteome</keyword>
<reference evidence="3 4" key="4">
    <citation type="journal article" date="2018" name="Environ. Microbiol. Rep.">
        <title>Phylogenetic distribution of roseobacticides in the Roseobacter group and their effect on microalgae.</title>
        <authorList>
            <person name="Sonnenschein E.C."/>
            <person name="Phippen C.B."/>
            <person name="Bentzon-Tilia M."/>
            <person name="Rasmussen S.A."/>
            <person name="Nielsen K.F."/>
            <person name="Gram L."/>
        </authorList>
    </citation>
    <scope>NUCLEOTIDE SEQUENCE [LARGE SCALE GENOMIC DNA]</scope>
    <source>
        <strain evidence="3 4">P36</strain>
    </source>
</reference>
<gene>
    <name evidence="3" type="ORF">PhaeoP36_02651</name>
</gene>
<evidence type="ECO:0000313" key="3">
    <source>
        <dbReference type="EMBL" id="ATG36761.1"/>
    </source>
</evidence>
<dbReference type="Proteomes" id="UP000218891">
    <property type="component" value="Chromosome"/>
</dbReference>
<name>A0ABM6PG33_9RHOB</name>
<dbReference type="RefSeq" id="WP_096869397.1">
    <property type="nucleotide sequence ID" value="NZ_CP010643.1"/>
</dbReference>
<accession>A0ABM6PG33</accession>
<protein>
    <submittedName>
        <fullName evidence="3">Response regulator of citrate/malate metabolism</fullName>
    </submittedName>
</protein>
<feature type="modified residue" description="4-aspartylphosphate" evidence="1">
    <location>
        <position position="53"/>
    </location>
</feature>
<proteinExistence type="predicted"/>
<dbReference type="InterPro" id="IPR011006">
    <property type="entry name" value="CheY-like_superfamily"/>
</dbReference>
<keyword evidence="1" id="KW-0597">Phosphoprotein</keyword>
<evidence type="ECO:0000259" key="2">
    <source>
        <dbReference type="PROSITE" id="PS50110"/>
    </source>
</evidence>
<feature type="domain" description="Response regulatory" evidence="2">
    <location>
        <begin position="2"/>
        <end position="149"/>
    </location>
</feature>
<dbReference type="PROSITE" id="PS50110">
    <property type="entry name" value="RESPONSE_REGULATORY"/>
    <property type="match status" value="1"/>
</dbReference>
<dbReference type="EMBL" id="CP010643">
    <property type="protein sequence ID" value="ATG36761.1"/>
    <property type="molecule type" value="Genomic_DNA"/>
</dbReference>
<dbReference type="SUPFAM" id="SSF52172">
    <property type="entry name" value="CheY-like"/>
    <property type="match status" value="1"/>
</dbReference>
<reference evidence="3 4" key="2">
    <citation type="journal article" date="2017" name="Genome Biol. Evol.">
        <title>Trajectories and Drivers of Genome Evolution in Surface-Associated Marine Phaeobacter.</title>
        <authorList>
            <person name="Freese H.M."/>
            <person name="Sikorski J."/>
            <person name="Bunk B."/>
            <person name="Scheuner C."/>
            <person name="Meier-Kolthoff J.P."/>
            <person name="Sproer C."/>
            <person name="Gram L."/>
            <person name="Overmann J."/>
        </authorList>
    </citation>
    <scope>NUCLEOTIDE SEQUENCE [LARGE SCALE GENOMIC DNA]</scope>
    <source>
        <strain evidence="3 4">P36</strain>
    </source>
</reference>
<evidence type="ECO:0000256" key="1">
    <source>
        <dbReference type="PROSITE-ProRule" id="PRU00169"/>
    </source>
</evidence>
<reference evidence="3 4" key="1">
    <citation type="journal article" date="2017" name="Front. Microbiol.">
        <title>Phaeobacter piscinae sp. nov., a species of the Roseobacter group and potential aquaculture probiont.</title>
        <authorList>
            <person name="Sonnenschein E.C."/>
            <person name="Phippen C.B.W."/>
            <person name="Nielsen K.F."/>
            <person name="Mateiu R.V."/>
            <person name="Melchiorsen J."/>
            <person name="Gram L."/>
            <person name="Overmann J."/>
            <person name="Freese H.M."/>
        </authorList>
    </citation>
    <scope>NUCLEOTIDE SEQUENCE [LARGE SCALE GENOMIC DNA]</scope>
    <source>
        <strain evidence="3 4">P36</strain>
    </source>
</reference>
<evidence type="ECO:0000313" key="4">
    <source>
        <dbReference type="Proteomes" id="UP000218891"/>
    </source>
</evidence>
<dbReference type="InterPro" id="IPR001789">
    <property type="entry name" value="Sig_transdc_resp-reg_receiver"/>
</dbReference>
<reference evidence="3 4" key="3">
    <citation type="journal article" date="2017" name="Int. J. Syst. Evol. Microbiol.">
        <title>Adaptation of Surface-Associated Bacteria to the Open Ocean: A Genomically Distinct Subpopulation of Phaeobacter gallaeciensis Colonizes Pacific Mesozooplankton.</title>
        <authorList>
            <person name="Freese H.M."/>
            <person name="Methner A."/>
            <person name="Overmann J."/>
        </authorList>
    </citation>
    <scope>NUCLEOTIDE SEQUENCE [LARGE SCALE GENOMIC DNA]</scope>
    <source>
        <strain evidence="3 4">P36</strain>
    </source>
</reference>
<dbReference type="Gene3D" id="3.40.50.2300">
    <property type="match status" value="1"/>
</dbReference>
<organism evidence="3 4">
    <name type="scientific">Phaeobacter piscinae</name>
    <dbReference type="NCBI Taxonomy" id="1580596"/>
    <lineage>
        <taxon>Bacteria</taxon>
        <taxon>Pseudomonadati</taxon>
        <taxon>Pseudomonadota</taxon>
        <taxon>Alphaproteobacteria</taxon>
        <taxon>Rhodobacterales</taxon>
        <taxon>Roseobacteraceae</taxon>
        <taxon>Phaeobacter</taxon>
    </lineage>
</organism>
<sequence length="153" mass="17414">MKVLLVEDNLGKRAAISKFLSKKFPEDVLEEADSLIVGLRLARDHRPDFILLDMSLPNHPSKNRGAHAADMRPFAGTEFLRRVKRMKFPTKVLIVSMFETFGVAPNLTTLQGLSQDMAEKYPEIYLSAIHYSTSDDEWQVQVKKFHQIVKAGQ</sequence>